<dbReference type="GO" id="GO:1902815">
    <property type="term" value="P:N,N'-diacetylchitobiose import"/>
    <property type="evidence" value="ECO:0007669"/>
    <property type="project" value="TreeGrafter"/>
</dbReference>
<feature type="domain" description="PTS EIIC type-3" evidence="10">
    <location>
        <begin position="8"/>
        <end position="403"/>
    </location>
</feature>
<dbReference type="InterPro" id="IPR004501">
    <property type="entry name" value="PTS_EIIC_3"/>
</dbReference>
<sequence>MNTLQNVLMKYLMPIANKVEQQKHLQAIKDGMIADIPIVIIGSICLLPIAFMNLLGSGPIYEFLANNISIFTYASLYTNDILSVYAAYFIASALAKRYDMNASRSGITSIAVHLILSGVAIEGGIGIEYLGASGLFTSIVSAILSVEVSRLLLKHHVYIKLPDSVPEMVGESFKTLIPLVINVIVAVIIANLSLAMSGKVFPALVMSLLAPAISSMDSLPALLTVIFFTQLLWFFGLHGPSITSAVWAPFAIAYGAENIANFAAGAPVSHIFTFGLYYNILQVSGSGLTLGLVFLMMKSKSKAFSSMGKVALVPSLFGINEPVIFGLPIILNPYMLIPFVFGPLVITAMTYFVMNTGFIGMPIANPPGFLPPGVGAFLMTLDWRSVIFVFVCLILMTLFYLPFFKTMEAEELKREQASEAANNN</sequence>
<dbReference type="InterPro" id="IPR004796">
    <property type="entry name" value="PTS_IIC_cello"/>
</dbReference>
<evidence type="ECO:0000313" key="11">
    <source>
        <dbReference type="EMBL" id="PXX78635.1"/>
    </source>
</evidence>
<dbReference type="Pfam" id="PF02378">
    <property type="entry name" value="PTS_EIIC"/>
    <property type="match status" value="1"/>
</dbReference>
<dbReference type="PROSITE" id="PS51105">
    <property type="entry name" value="PTS_EIIC_TYPE_3"/>
    <property type="match status" value="1"/>
</dbReference>
<feature type="transmembrane region" description="Helical" evidence="9">
    <location>
        <begin position="173"/>
        <end position="194"/>
    </location>
</feature>
<dbReference type="InterPro" id="IPR051088">
    <property type="entry name" value="PTS_Sugar-EIIC/EIIB"/>
</dbReference>
<keyword evidence="4 8" id="KW-0762">Sugar transport</keyword>
<evidence type="ECO:0000259" key="10">
    <source>
        <dbReference type="PROSITE" id="PS51105"/>
    </source>
</evidence>
<comment type="subcellular location">
    <subcellularLocation>
        <location evidence="1">Cell membrane</location>
        <topology evidence="1">Multi-pass membrane protein</topology>
    </subcellularLocation>
</comment>
<dbReference type="GO" id="GO:0008982">
    <property type="term" value="F:protein-N(PI)-phosphohistidine-sugar phosphotransferase activity"/>
    <property type="evidence" value="ECO:0007669"/>
    <property type="project" value="UniProtKB-UniRule"/>
</dbReference>
<feature type="transmembrane region" description="Helical" evidence="9">
    <location>
        <begin position="200"/>
        <end position="219"/>
    </location>
</feature>
<keyword evidence="3 8" id="KW-1003">Cell membrane</keyword>
<feature type="transmembrane region" description="Helical" evidence="9">
    <location>
        <begin position="336"/>
        <end position="363"/>
    </location>
</feature>
<evidence type="ECO:0000256" key="9">
    <source>
        <dbReference type="SAM" id="Phobius"/>
    </source>
</evidence>
<organism evidence="11 12">
    <name type="scientific">Dielma fastidiosa</name>
    <dbReference type="NCBI Taxonomy" id="1034346"/>
    <lineage>
        <taxon>Bacteria</taxon>
        <taxon>Bacillati</taxon>
        <taxon>Bacillota</taxon>
        <taxon>Erysipelotrichia</taxon>
        <taxon>Erysipelotrichales</taxon>
        <taxon>Erysipelotrichaceae</taxon>
        <taxon>Dielma</taxon>
    </lineage>
</organism>
<dbReference type="PANTHER" id="PTHR33989">
    <property type="match status" value="1"/>
</dbReference>
<evidence type="ECO:0000256" key="8">
    <source>
        <dbReference type="PIRNR" id="PIRNR006351"/>
    </source>
</evidence>
<dbReference type="AlphaFoldDB" id="A0A318KSD8"/>
<evidence type="ECO:0000256" key="1">
    <source>
        <dbReference type="ARBA" id="ARBA00004651"/>
    </source>
</evidence>
<evidence type="ECO:0000313" key="12">
    <source>
        <dbReference type="Proteomes" id="UP000247612"/>
    </source>
</evidence>
<name>A0A318KSD8_9FIRM</name>
<comment type="function">
    <text evidence="8">The phosphoenolpyruvate-dependent sugar phosphotransferase system (PTS), a major carbohydrate active -transport system, catalyzes the phosphorylation of incoming sugar substrates concomitant with their translocation across the cell membrane.</text>
</comment>
<accession>A0A318KSD8</accession>
<evidence type="ECO:0000256" key="3">
    <source>
        <dbReference type="ARBA" id="ARBA00022475"/>
    </source>
</evidence>
<feature type="transmembrane region" description="Helical" evidence="9">
    <location>
        <begin position="107"/>
        <end position="127"/>
    </location>
</feature>
<dbReference type="GO" id="GO:0005886">
    <property type="term" value="C:plasma membrane"/>
    <property type="evidence" value="ECO:0007669"/>
    <property type="project" value="UniProtKB-SubCell"/>
</dbReference>
<feature type="transmembrane region" description="Helical" evidence="9">
    <location>
        <begin position="32"/>
        <end position="56"/>
    </location>
</feature>
<gene>
    <name evidence="11" type="ORF">DES51_107176</name>
</gene>
<evidence type="ECO:0000256" key="6">
    <source>
        <dbReference type="ARBA" id="ARBA00022989"/>
    </source>
</evidence>
<evidence type="ECO:0000256" key="5">
    <source>
        <dbReference type="ARBA" id="ARBA00022692"/>
    </source>
</evidence>
<feature type="transmembrane region" description="Helical" evidence="9">
    <location>
        <begin position="383"/>
        <end position="404"/>
    </location>
</feature>
<dbReference type="NCBIfam" id="TIGR00410">
    <property type="entry name" value="lacE"/>
    <property type="match status" value="1"/>
</dbReference>
<reference evidence="11 12" key="1">
    <citation type="submission" date="2018-05" db="EMBL/GenBank/DDBJ databases">
        <title>Genomic Encyclopedia of Type Strains, Phase IV (KMG-IV): sequencing the most valuable type-strain genomes for metagenomic binning, comparative biology and taxonomic classification.</title>
        <authorList>
            <person name="Goeker M."/>
        </authorList>
    </citation>
    <scope>NUCLEOTIDE SEQUENCE [LARGE SCALE GENOMIC DNA]</scope>
    <source>
        <strain evidence="11 12">JC118</strain>
    </source>
</reference>
<protein>
    <recommendedName>
        <fullName evidence="8">Permease IIC component</fullName>
    </recommendedName>
</protein>
<keyword evidence="7 8" id="KW-0472">Membrane</keyword>
<dbReference type="EMBL" id="QJKH01000007">
    <property type="protein sequence ID" value="PXX78635.1"/>
    <property type="molecule type" value="Genomic_DNA"/>
</dbReference>
<comment type="caution">
    <text evidence="11">The sequence shown here is derived from an EMBL/GenBank/DDBJ whole genome shotgun (WGS) entry which is preliminary data.</text>
</comment>
<keyword evidence="6 9" id="KW-1133">Transmembrane helix</keyword>
<evidence type="ECO:0000256" key="2">
    <source>
        <dbReference type="ARBA" id="ARBA00022448"/>
    </source>
</evidence>
<dbReference type="GO" id="GO:0009401">
    <property type="term" value="P:phosphoenolpyruvate-dependent sugar phosphotransferase system"/>
    <property type="evidence" value="ECO:0007669"/>
    <property type="project" value="InterPro"/>
</dbReference>
<evidence type="ECO:0000256" key="7">
    <source>
        <dbReference type="ARBA" id="ARBA00023136"/>
    </source>
</evidence>
<feature type="transmembrane region" description="Helical" evidence="9">
    <location>
        <begin position="76"/>
        <end position="95"/>
    </location>
</feature>
<evidence type="ECO:0000256" key="4">
    <source>
        <dbReference type="ARBA" id="ARBA00022597"/>
    </source>
</evidence>
<keyword evidence="12" id="KW-1185">Reference proteome</keyword>
<feature type="transmembrane region" description="Helical" evidence="9">
    <location>
        <begin position="276"/>
        <end position="297"/>
    </location>
</feature>
<keyword evidence="2 8" id="KW-0813">Transport</keyword>
<proteinExistence type="predicted"/>
<dbReference type="RefSeq" id="WP_022939159.1">
    <property type="nucleotide sequence ID" value="NZ_CABKRQ010000008.1"/>
</dbReference>
<dbReference type="InterPro" id="IPR003352">
    <property type="entry name" value="PTS_EIIC"/>
</dbReference>
<dbReference type="Proteomes" id="UP000247612">
    <property type="component" value="Unassembled WGS sequence"/>
</dbReference>
<feature type="transmembrane region" description="Helical" evidence="9">
    <location>
        <begin position="231"/>
        <end position="256"/>
    </location>
</feature>
<keyword evidence="5 9" id="KW-0812">Transmembrane</keyword>
<dbReference type="STRING" id="1034346.GCA_000313565_02876"/>
<dbReference type="PIRSF" id="PIRSF006351">
    <property type="entry name" value="PTS_EIIC-Cellobiose"/>
    <property type="match status" value="1"/>
</dbReference>
<dbReference type="PANTHER" id="PTHR33989:SF4">
    <property type="entry name" value="PTS SYSTEM N,N'-DIACETYLCHITOBIOSE-SPECIFIC EIIC COMPONENT"/>
    <property type="match status" value="1"/>
</dbReference>